<evidence type="ECO:0000256" key="1">
    <source>
        <dbReference type="SAM" id="MobiDB-lite"/>
    </source>
</evidence>
<dbReference type="Pfam" id="PF08576">
    <property type="entry name" value="DUF1764"/>
    <property type="match status" value="1"/>
</dbReference>
<feature type="compositionally biased region" description="Polar residues" evidence="1">
    <location>
        <begin position="11"/>
        <end position="22"/>
    </location>
</feature>
<dbReference type="EMBL" id="CAICTM010002216">
    <property type="protein sequence ID" value="CAB9528408.1"/>
    <property type="molecule type" value="Genomic_DNA"/>
</dbReference>
<evidence type="ECO:0000313" key="3">
    <source>
        <dbReference type="Proteomes" id="UP001153069"/>
    </source>
</evidence>
<reference evidence="2" key="1">
    <citation type="submission" date="2020-06" db="EMBL/GenBank/DDBJ databases">
        <authorList>
            <consortium name="Plant Systems Biology data submission"/>
        </authorList>
    </citation>
    <scope>NUCLEOTIDE SEQUENCE</scope>
    <source>
        <strain evidence="2">D6</strain>
    </source>
</reference>
<evidence type="ECO:0000313" key="2">
    <source>
        <dbReference type="EMBL" id="CAB9528408.1"/>
    </source>
</evidence>
<comment type="caution">
    <text evidence="2">The sequence shown here is derived from an EMBL/GenBank/DDBJ whole genome shotgun (WGS) entry which is preliminary data.</text>
</comment>
<dbReference type="PANTHER" id="PTHR34066:SF1">
    <property type="entry name" value="DUF1764 FAMILY PROTEIN"/>
    <property type="match status" value="1"/>
</dbReference>
<name>A0A9N8EX66_9STRA</name>
<accession>A0A9N8EX66</accession>
<dbReference type="PANTHER" id="PTHR34066">
    <property type="entry name" value="GROWTH FACTOR 2"/>
    <property type="match status" value="1"/>
</dbReference>
<sequence length="140" mass="15285">MAITKKKGESTTKAATVQSAKKTQAKHESSDTKAASNKSGGLDEIESLFAEKKKHKQETAAKQQQQQHDAKKKQKQKKSPARASSSTTDWVNDGLGGRFNSEGYTGRVEDGMKIFKTHLLQSTKSGSTPDCPFDCNCCFI</sequence>
<feature type="region of interest" description="Disordered" evidence="1">
    <location>
        <begin position="1"/>
        <end position="103"/>
    </location>
</feature>
<keyword evidence="3" id="KW-1185">Reference proteome</keyword>
<dbReference type="Proteomes" id="UP001153069">
    <property type="component" value="Unassembled WGS sequence"/>
</dbReference>
<feature type="compositionally biased region" description="Basic residues" evidence="1">
    <location>
        <begin position="70"/>
        <end position="80"/>
    </location>
</feature>
<dbReference type="AlphaFoldDB" id="A0A9N8EX66"/>
<protein>
    <submittedName>
        <fullName evidence="2">Uncharacterized protein</fullName>
    </submittedName>
</protein>
<organism evidence="2 3">
    <name type="scientific">Seminavis robusta</name>
    <dbReference type="NCBI Taxonomy" id="568900"/>
    <lineage>
        <taxon>Eukaryota</taxon>
        <taxon>Sar</taxon>
        <taxon>Stramenopiles</taxon>
        <taxon>Ochrophyta</taxon>
        <taxon>Bacillariophyta</taxon>
        <taxon>Bacillariophyceae</taxon>
        <taxon>Bacillariophycidae</taxon>
        <taxon>Naviculales</taxon>
        <taxon>Naviculaceae</taxon>
        <taxon>Seminavis</taxon>
    </lineage>
</organism>
<dbReference type="OrthoDB" id="20835at2759"/>
<gene>
    <name evidence="2" type="ORF">SEMRO_2218_G319540.1</name>
</gene>
<dbReference type="InterPro" id="IPR013885">
    <property type="entry name" value="DUF1764_euk"/>
</dbReference>
<feature type="compositionally biased region" description="Basic and acidic residues" evidence="1">
    <location>
        <begin position="1"/>
        <end position="10"/>
    </location>
</feature>
<proteinExistence type="predicted"/>